<proteinExistence type="predicted"/>
<protein>
    <submittedName>
        <fullName evidence="3">Gag protein</fullName>
    </submittedName>
</protein>
<dbReference type="AlphaFoldDB" id="I6YHY7"/>
<accession>I6YHY7</accession>
<feature type="region of interest" description="Disordered" evidence="1">
    <location>
        <begin position="1"/>
        <end position="20"/>
    </location>
</feature>
<sequence>MAVINDDETPGVPLTGAGNAPVDSASQGTVLGILDITNPFYIHPSEHWGQNLVSTLLTEYNYSKWSMAISMVLDGKNKIGFVDGTIEAPDAGQPLYPYWIRNNKLVLSWILRSVSPIIAKSILYSKSARSAWVVLRSRFSQGDAFKIADLQEKVFALKQGTRSVTEFFTELITLYDELSNFRPLPDCACPPPCTCILSKIRTYHDQDRVIRFLRGLTDGFAGARSQVMLLDPLPSLDRVFAMMVQQERDQGGSPMEIFPSAVDSQVMFTRAESSGRESSLSARAPSFKRQEWSQFQQQYQRMVIAFQNSDGASTSQARPPTPQPNMARRSPSMIHEEAREGQQLSRVNAAASRPHQDHITDPDSGLPPFEEDWYS</sequence>
<name>I6YHY7_LINUS</name>
<dbReference type="InterPro" id="IPR029472">
    <property type="entry name" value="Copia-like_N"/>
</dbReference>
<dbReference type="PANTHER" id="PTHR37610:SF55">
    <property type="entry name" value="RETROTRANSPOSON COPIA-LIKE N-TERMINAL DOMAIN-CONTAINING PROTEIN"/>
    <property type="match status" value="1"/>
</dbReference>
<dbReference type="EMBL" id="JX174447">
    <property type="protein sequence ID" value="AFN53681.1"/>
    <property type="molecule type" value="Genomic_DNA"/>
</dbReference>
<evidence type="ECO:0000313" key="3">
    <source>
        <dbReference type="EMBL" id="AFN53681.1"/>
    </source>
</evidence>
<feature type="compositionally biased region" description="Polar residues" evidence="1">
    <location>
        <begin position="309"/>
        <end position="318"/>
    </location>
</feature>
<dbReference type="PANTHER" id="PTHR37610">
    <property type="entry name" value="CCHC-TYPE DOMAIN-CONTAINING PROTEIN"/>
    <property type="match status" value="1"/>
</dbReference>
<feature type="region of interest" description="Disordered" evidence="1">
    <location>
        <begin position="309"/>
        <end position="375"/>
    </location>
</feature>
<dbReference type="Pfam" id="PF14244">
    <property type="entry name" value="Retrotran_gag_3"/>
    <property type="match status" value="1"/>
</dbReference>
<evidence type="ECO:0000259" key="2">
    <source>
        <dbReference type="Pfam" id="PF14244"/>
    </source>
</evidence>
<feature type="domain" description="Retrotransposon Copia-like N-terminal" evidence="2">
    <location>
        <begin position="43"/>
        <end position="90"/>
    </location>
</feature>
<evidence type="ECO:0000256" key="1">
    <source>
        <dbReference type="SAM" id="MobiDB-lite"/>
    </source>
</evidence>
<organism evidence="3">
    <name type="scientific">Linum usitatissimum</name>
    <name type="common">Flax</name>
    <name type="synonym">Linum humile</name>
    <dbReference type="NCBI Taxonomy" id="4006"/>
    <lineage>
        <taxon>Eukaryota</taxon>
        <taxon>Viridiplantae</taxon>
        <taxon>Streptophyta</taxon>
        <taxon>Embryophyta</taxon>
        <taxon>Tracheophyta</taxon>
        <taxon>Spermatophyta</taxon>
        <taxon>Magnoliopsida</taxon>
        <taxon>eudicotyledons</taxon>
        <taxon>Gunneridae</taxon>
        <taxon>Pentapetalae</taxon>
        <taxon>rosids</taxon>
        <taxon>fabids</taxon>
        <taxon>Malpighiales</taxon>
        <taxon>Linaceae</taxon>
        <taxon>Linum</taxon>
    </lineage>
</organism>
<reference evidence="3" key="1">
    <citation type="journal article" date="2012" name="Plant J.">
        <title>The genome of flax (Linum usitatissimum) assembled de novo from short shotgun sequence reads.</title>
        <authorList>
            <person name="Wang Z."/>
            <person name="Hobson N."/>
            <person name="Galindo L."/>
            <person name="Zhu S."/>
            <person name="Shi D."/>
            <person name="McDill J."/>
            <person name="Yang L."/>
            <person name="Hawkins S."/>
            <person name="Neutelings G."/>
            <person name="Datla R."/>
            <person name="Lambert G."/>
            <person name="Galbraith D.W."/>
            <person name="Grassa C.J."/>
            <person name="Geraldes A."/>
            <person name="Cronk Q.C."/>
            <person name="Cullis C."/>
            <person name="Dash P.K."/>
            <person name="Kumar P.A."/>
            <person name="Cloutier S."/>
            <person name="Sharpe A.G."/>
            <person name="Wong G.K."/>
            <person name="Wang J."/>
            <person name="Deyholos M.K."/>
        </authorList>
    </citation>
    <scope>NUCLEOTIDE SEQUENCE</scope>
</reference>